<proteinExistence type="predicted"/>
<accession>A0AA40G6B3</accession>
<dbReference type="Proteomes" id="UP001177670">
    <property type="component" value="Unassembled WGS sequence"/>
</dbReference>
<protein>
    <submittedName>
        <fullName evidence="2">Uncharacterized protein</fullName>
    </submittedName>
</protein>
<keyword evidence="3" id="KW-1185">Reference proteome</keyword>
<evidence type="ECO:0000313" key="2">
    <source>
        <dbReference type="EMBL" id="KAK1131663.1"/>
    </source>
</evidence>
<reference evidence="2" key="1">
    <citation type="submission" date="2021-10" db="EMBL/GenBank/DDBJ databases">
        <title>Melipona bicolor Genome sequencing and assembly.</title>
        <authorList>
            <person name="Araujo N.S."/>
            <person name="Arias M.C."/>
        </authorList>
    </citation>
    <scope>NUCLEOTIDE SEQUENCE</scope>
    <source>
        <strain evidence="2">USP_2M_L1-L4_2017</strain>
        <tissue evidence="2">Whole body</tissue>
    </source>
</reference>
<dbReference type="AlphaFoldDB" id="A0AA40G6B3"/>
<feature type="compositionally biased region" description="Basic and acidic residues" evidence="1">
    <location>
        <begin position="28"/>
        <end position="38"/>
    </location>
</feature>
<name>A0AA40G6B3_9HYME</name>
<evidence type="ECO:0000313" key="3">
    <source>
        <dbReference type="Proteomes" id="UP001177670"/>
    </source>
</evidence>
<feature type="region of interest" description="Disordered" evidence="1">
    <location>
        <begin position="1"/>
        <end position="62"/>
    </location>
</feature>
<sequence>MGGAGEKEKQRVRKKVKGKSVGGTKTEQAMDRVMEREAAPAGPARGEGNEETGEKDRMDWMK</sequence>
<feature type="compositionally biased region" description="Basic and acidic residues" evidence="1">
    <location>
        <begin position="52"/>
        <end position="62"/>
    </location>
</feature>
<evidence type="ECO:0000256" key="1">
    <source>
        <dbReference type="SAM" id="MobiDB-lite"/>
    </source>
</evidence>
<organism evidence="2 3">
    <name type="scientific">Melipona bicolor</name>
    <dbReference type="NCBI Taxonomy" id="60889"/>
    <lineage>
        <taxon>Eukaryota</taxon>
        <taxon>Metazoa</taxon>
        <taxon>Ecdysozoa</taxon>
        <taxon>Arthropoda</taxon>
        <taxon>Hexapoda</taxon>
        <taxon>Insecta</taxon>
        <taxon>Pterygota</taxon>
        <taxon>Neoptera</taxon>
        <taxon>Endopterygota</taxon>
        <taxon>Hymenoptera</taxon>
        <taxon>Apocrita</taxon>
        <taxon>Aculeata</taxon>
        <taxon>Apoidea</taxon>
        <taxon>Anthophila</taxon>
        <taxon>Apidae</taxon>
        <taxon>Melipona</taxon>
    </lineage>
</organism>
<dbReference type="EMBL" id="JAHYIQ010000006">
    <property type="protein sequence ID" value="KAK1131663.1"/>
    <property type="molecule type" value="Genomic_DNA"/>
</dbReference>
<gene>
    <name evidence="2" type="ORF">K0M31_017953</name>
</gene>
<comment type="caution">
    <text evidence="2">The sequence shown here is derived from an EMBL/GenBank/DDBJ whole genome shotgun (WGS) entry which is preliminary data.</text>
</comment>